<evidence type="ECO:0000313" key="4">
    <source>
        <dbReference type="Proteomes" id="UP000198584"/>
    </source>
</evidence>
<proteinExistence type="predicted"/>
<organism evidence="3 4">
    <name type="scientific">Thalassobacillus cyri</name>
    <dbReference type="NCBI Taxonomy" id="571932"/>
    <lineage>
        <taxon>Bacteria</taxon>
        <taxon>Bacillati</taxon>
        <taxon>Bacillota</taxon>
        <taxon>Bacilli</taxon>
        <taxon>Bacillales</taxon>
        <taxon>Bacillaceae</taxon>
        <taxon>Thalassobacillus</taxon>
    </lineage>
</organism>
<feature type="chain" id="PRO_5011650608" description="Lipoprotein" evidence="2">
    <location>
        <begin position="29"/>
        <end position="370"/>
    </location>
</feature>
<feature type="compositionally biased region" description="Basic and acidic residues" evidence="1">
    <location>
        <begin position="42"/>
        <end position="57"/>
    </location>
</feature>
<accession>A0A1H3WEG9</accession>
<keyword evidence="4" id="KW-1185">Reference proteome</keyword>
<dbReference type="EMBL" id="FNQR01000001">
    <property type="protein sequence ID" value="SDZ85526.1"/>
    <property type="molecule type" value="Genomic_DNA"/>
</dbReference>
<sequence>MKKRSFLVSSMTVILLLAACSDSNTREAEDEKNNTEETQQNETKDTSKKKDEDEKKSSQPYKALQPSEDAKPLKQKLSEKELKNMPESQTEGVDNSKRSVPVGQMLVKGADDQTDGPLKNNRLVAFYGHPNSENMGILGEMEPEAMMEKLKKQTQAYSDADPERPAIPTIELITTVAQRDPGPNGKFYRMTPEEDIEKYAKLAEKNNALLLLDIQLGTDSVMNQVKLIEKWLKLPYVHLAIDTEFRVEEGEVPGEDLGQVDGKEVQEAVEYLSEIVGKNDLPDKFVLVHQFTDGVLTNKDAVQPTDNVEVALNFDGWGASRDKQTLYRKFVRDDTSQYGGFKIFYNKDEPVLKPMDVVKLDPGPAIVNYQ</sequence>
<evidence type="ECO:0000313" key="3">
    <source>
        <dbReference type="EMBL" id="SDZ85526.1"/>
    </source>
</evidence>
<protein>
    <recommendedName>
        <fullName evidence="5">Lipoprotein</fullName>
    </recommendedName>
</protein>
<reference evidence="4" key="1">
    <citation type="submission" date="2016-10" db="EMBL/GenBank/DDBJ databases">
        <authorList>
            <person name="Varghese N."/>
            <person name="Submissions S."/>
        </authorList>
    </citation>
    <scope>NUCLEOTIDE SEQUENCE [LARGE SCALE GENOMIC DNA]</scope>
    <source>
        <strain evidence="4">CCM7597</strain>
    </source>
</reference>
<evidence type="ECO:0008006" key="5">
    <source>
        <dbReference type="Google" id="ProtNLM"/>
    </source>
</evidence>
<evidence type="ECO:0000256" key="1">
    <source>
        <dbReference type="SAM" id="MobiDB-lite"/>
    </source>
</evidence>
<feature type="compositionally biased region" description="Basic and acidic residues" evidence="1">
    <location>
        <begin position="24"/>
        <end position="35"/>
    </location>
</feature>
<gene>
    <name evidence="3" type="ORF">SAMN05421743_101434</name>
</gene>
<evidence type="ECO:0000256" key="2">
    <source>
        <dbReference type="SAM" id="SignalP"/>
    </source>
</evidence>
<feature type="signal peptide" evidence="2">
    <location>
        <begin position="1"/>
        <end position="28"/>
    </location>
</feature>
<dbReference type="PROSITE" id="PS51257">
    <property type="entry name" value="PROKAR_LIPOPROTEIN"/>
    <property type="match status" value="1"/>
</dbReference>
<dbReference type="Proteomes" id="UP000198584">
    <property type="component" value="Unassembled WGS sequence"/>
</dbReference>
<feature type="compositionally biased region" description="Basic and acidic residues" evidence="1">
    <location>
        <begin position="68"/>
        <end position="84"/>
    </location>
</feature>
<dbReference type="STRING" id="571932.SAMN05421743_101434"/>
<name>A0A1H3WEG9_9BACI</name>
<feature type="region of interest" description="Disordered" evidence="1">
    <location>
        <begin position="22"/>
        <end position="98"/>
    </location>
</feature>
<dbReference type="OrthoDB" id="9812120at2"/>
<dbReference type="AlphaFoldDB" id="A0A1H3WEG9"/>
<keyword evidence="2" id="KW-0732">Signal</keyword>